<proteinExistence type="predicted"/>
<gene>
    <name evidence="1" type="ordered locus">LFE_0362</name>
</gene>
<evidence type="ECO:0000313" key="1">
    <source>
        <dbReference type="EMBL" id="BAM06084.1"/>
    </source>
</evidence>
<reference evidence="2" key="2">
    <citation type="submission" date="2012-03" db="EMBL/GenBank/DDBJ databases">
        <title>The complete genome sequence of the pioneer microbe on fresh volcanic deposit, Leptospirillum ferrooxidans strain C2-3.</title>
        <authorList>
            <person name="Fujimura R."/>
            <person name="Sato Y."/>
            <person name="Nishizawa T."/>
            <person name="Nanba K."/>
            <person name="Oshima K."/>
            <person name="Hattori M."/>
            <person name="Kamijo T."/>
            <person name="Ohta H."/>
        </authorList>
    </citation>
    <scope>NUCLEOTIDE SEQUENCE [LARGE SCALE GENOMIC DNA]</scope>
    <source>
        <strain evidence="2">C2-3</strain>
    </source>
</reference>
<dbReference type="STRING" id="1162668.LFE_0362"/>
<dbReference type="InterPro" id="IPR027417">
    <property type="entry name" value="P-loop_NTPase"/>
</dbReference>
<keyword evidence="2" id="KW-1185">Reference proteome</keyword>
<dbReference type="SUPFAM" id="SSF52540">
    <property type="entry name" value="P-loop containing nucleoside triphosphate hydrolases"/>
    <property type="match status" value="1"/>
</dbReference>
<evidence type="ECO:0000313" key="2">
    <source>
        <dbReference type="Proteomes" id="UP000007382"/>
    </source>
</evidence>
<protein>
    <submittedName>
        <fullName evidence="1">Uncharacterized protein</fullName>
    </submittedName>
</protein>
<reference evidence="1 2" key="1">
    <citation type="journal article" date="2012" name="J. Bacteriol.">
        <title>Complete Genome Sequence of Leptospirillum ferrooxidans Strain C2-3, Isolated from a Fresh Volcanic Ash Deposit on the Island of Miyake, Japan.</title>
        <authorList>
            <person name="Fujimura R."/>
            <person name="Sato Y."/>
            <person name="Nishizawa T."/>
            <person name="Oshima K."/>
            <person name="Kim S.-W."/>
            <person name="Hattori M."/>
            <person name="Kamijo T."/>
            <person name="Ohta H."/>
        </authorList>
    </citation>
    <scope>NUCLEOTIDE SEQUENCE [LARGE SCALE GENOMIC DNA]</scope>
    <source>
        <strain evidence="1 2">C2-3</strain>
    </source>
</reference>
<sequence>MNLLNNTRAREEATEEVEKSWESFGFIPLGVSAGNPIVFDTTSQAILDISKTPASTGKLGEAALIAFGGMRTSEKGKALGPDWEKAFFYLQEVCRAKGAFYQEHTRGPGLWLEGDCPKYHDGKKFEKTDHCYIGDPKGFVAPQEGNLLEYAQVFFIELYQAYGKDTAFALLGFVVSALSGGSIAWRSHIWITGQRGVGKTTVWKILKEIFDGHAVAVEGRSSAAGIRQQVKASSRPILIDEAEPKSMRGEGQGLLMLARSSSSGSEQVLGTPDGRGFSFRLTSSFCFGSINPPDLNAADASRFHVIKLSRRQGGREPRFPKSFLARFGKIILHELIHDHARLLVAIESAKGRLGQAEERLKDTVGTLVGSATFAMPTLAGVDFCYDGSAFTQDDAEDMLHKILYAQIKAGLSVSMSLTGSAERKAAEAYGIKIVESDNSRFLFIGSTNDSLKKIAGVVGNYAEVLARLPGAKKSHKAKVGGTSIRGVAIPLECCGIDENEAIQKTMEEVPF</sequence>
<dbReference type="HOGENOM" id="CLU_040911_0_0_0"/>
<dbReference type="eggNOG" id="COG3378">
    <property type="taxonomic scope" value="Bacteria"/>
</dbReference>
<dbReference type="KEGG" id="lfc:LFE_0362"/>
<dbReference type="Proteomes" id="UP000007382">
    <property type="component" value="Chromosome"/>
</dbReference>
<dbReference type="AlphaFoldDB" id="I0ILD5"/>
<accession>I0ILD5</accession>
<name>I0ILD5_LEPFC</name>
<dbReference type="RefSeq" id="WP_014448577.1">
    <property type="nucleotide sequence ID" value="NC_017094.1"/>
</dbReference>
<dbReference type="OrthoDB" id="9792687at2"/>
<organism evidence="1 2">
    <name type="scientific">Leptospirillum ferrooxidans (strain C2-3)</name>
    <dbReference type="NCBI Taxonomy" id="1162668"/>
    <lineage>
        <taxon>Bacteria</taxon>
        <taxon>Pseudomonadati</taxon>
        <taxon>Nitrospirota</taxon>
        <taxon>Nitrospiria</taxon>
        <taxon>Nitrospirales</taxon>
        <taxon>Nitrospiraceae</taxon>
        <taxon>Leptospirillum</taxon>
    </lineage>
</organism>
<dbReference type="PATRIC" id="fig|1162668.3.peg.423"/>
<dbReference type="EMBL" id="AP012342">
    <property type="protein sequence ID" value="BAM06084.1"/>
    <property type="molecule type" value="Genomic_DNA"/>
</dbReference>